<organism evidence="1">
    <name type="scientific">viral metagenome</name>
    <dbReference type="NCBI Taxonomy" id="1070528"/>
    <lineage>
        <taxon>unclassified sequences</taxon>
        <taxon>metagenomes</taxon>
        <taxon>organismal metagenomes</taxon>
    </lineage>
</organism>
<dbReference type="EMBL" id="MT144411">
    <property type="protein sequence ID" value="QJA53309.1"/>
    <property type="molecule type" value="Genomic_DNA"/>
</dbReference>
<proteinExistence type="predicted"/>
<evidence type="ECO:0000313" key="1">
    <source>
        <dbReference type="EMBL" id="QJA53309.1"/>
    </source>
</evidence>
<protein>
    <submittedName>
        <fullName evidence="1">Uncharacterized protein</fullName>
    </submittedName>
</protein>
<dbReference type="AlphaFoldDB" id="A0A6H2A0P6"/>
<name>A0A6H2A0P6_9ZZZZ</name>
<sequence>MTTKELTNDKLIITGDATLGEVCAIQAKNRQTLIAYINAFVGSSFFDGKENKTYLSVALSGSQLGCEGCSANFATEADVPYQSVPCSCGNPKHWLIKYEQAG</sequence>
<reference evidence="1" key="1">
    <citation type="submission" date="2020-03" db="EMBL/GenBank/DDBJ databases">
        <title>The deep terrestrial virosphere.</title>
        <authorList>
            <person name="Holmfeldt K."/>
            <person name="Nilsson E."/>
            <person name="Simone D."/>
            <person name="Lopez-Fernandez M."/>
            <person name="Wu X."/>
            <person name="de Brujin I."/>
            <person name="Lundin D."/>
            <person name="Andersson A."/>
            <person name="Bertilsson S."/>
            <person name="Dopson M."/>
        </authorList>
    </citation>
    <scope>NUCLEOTIDE SEQUENCE</scope>
    <source>
        <strain evidence="1">TM448A03394</strain>
    </source>
</reference>
<accession>A0A6H2A0P6</accession>
<gene>
    <name evidence="1" type="ORF">TM448A03394_0007</name>
</gene>